<feature type="domain" description="Fibronectin type-III" evidence="3">
    <location>
        <begin position="897"/>
        <end position="988"/>
    </location>
</feature>
<gene>
    <name evidence="4" type="ORF">LDAN0321_LOCUS2418</name>
</gene>
<dbReference type="Gene3D" id="1.10.238.10">
    <property type="entry name" value="EF-hand"/>
    <property type="match status" value="1"/>
</dbReference>
<dbReference type="InterPro" id="IPR050964">
    <property type="entry name" value="Striated_Muscle_Regulatory"/>
</dbReference>
<dbReference type="InterPro" id="IPR011992">
    <property type="entry name" value="EF-hand-dom_pair"/>
</dbReference>
<dbReference type="InterPro" id="IPR036116">
    <property type="entry name" value="FN3_sf"/>
</dbReference>
<organism evidence="4">
    <name type="scientific">Leptocylindrus danicus</name>
    <dbReference type="NCBI Taxonomy" id="163516"/>
    <lineage>
        <taxon>Eukaryota</taxon>
        <taxon>Sar</taxon>
        <taxon>Stramenopiles</taxon>
        <taxon>Ochrophyta</taxon>
        <taxon>Bacillariophyta</taxon>
        <taxon>Coscinodiscophyceae</taxon>
        <taxon>Chaetocerotophycidae</taxon>
        <taxon>Leptocylindrales</taxon>
        <taxon>Leptocylindraceae</taxon>
        <taxon>Leptocylindrus</taxon>
    </lineage>
</organism>
<evidence type="ECO:0000313" key="4">
    <source>
        <dbReference type="EMBL" id="CAD9560167.1"/>
    </source>
</evidence>
<dbReference type="PROSITE" id="PS50853">
    <property type="entry name" value="FN3"/>
    <property type="match status" value="2"/>
</dbReference>
<proteinExistence type="predicted"/>
<keyword evidence="1" id="KW-0677">Repeat</keyword>
<dbReference type="EMBL" id="HBGY01003965">
    <property type="protein sequence ID" value="CAD9560167.1"/>
    <property type="molecule type" value="Transcribed_RNA"/>
</dbReference>
<dbReference type="InterPro" id="IPR013783">
    <property type="entry name" value="Ig-like_fold"/>
</dbReference>
<dbReference type="CDD" id="cd00063">
    <property type="entry name" value="FN3"/>
    <property type="match status" value="2"/>
</dbReference>
<dbReference type="SMART" id="SM00060">
    <property type="entry name" value="FN3"/>
    <property type="match status" value="4"/>
</dbReference>
<dbReference type="PANTHER" id="PTHR13817">
    <property type="entry name" value="TITIN"/>
    <property type="match status" value="1"/>
</dbReference>
<evidence type="ECO:0000259" key="3">
    <source>
        <dbReference type="PROSITE" id="PS50853"/>
    </source>
</evidence>
<dbReference type="InterPro" id="IPR002048">
    <property type="entry name" value="EF_hand_dom"/>
</dbReference>
<dbReference type="GO" id="GO:0005509">
    <property type="term" value="F:calcium ion binding"/>
    <property type="evidence" value="ECO:0007669"/>
    <property type="project" value="InterPro"/>
</dbReference>
<evidence type="ECO:0008006" key="5">
    <source>
        <dbReference type="Google" id="ProtNLM"/>
    </source>
</evidence>
<evidence type="ECO:0000259" key="2">
    <source>
        <dbReference type="PROSITE" id="PS50222"/>
    </source>
</evidence>
<dbReference type="AlphaFoldDB" id="A0A7S2JX63"/>
<feature type="domain" description="EF-hand" evidence="2">
    <location>
        <begin position="760"/>
        <end position="795"/>
    </location>
</feature>
<accession>A0A7S2JX63</accession>
<reference evidence="4" key="1">
    <citation type="submission" date="2021-01" db="EMBL/GenBank/DDBJ databases">
        <authorList>
            <person name="Corre E."/>
            <person name="Pelletier E."/>
            <person name="Niang G."/>
            <person name="Scheremetjew M."/>
            <person name="Finn R."/>
            <person name="Kale V."/>
            <person name="Holt S."/>
            <person name="Cochrane G."/>
            <person name="Meng A."/>
            <person name="Brown T."/>
            <person name="Cohen L."/>
        </authorList>
    </citation>
    <scope>NUCLEOTIDE SEQUENCE</scope>
    <source>
        <strain evidence="4">B650</strain>
    </source>
</reference>
<name>A0A7S2JX63_9STRA</name>
<feature type="domain" description="Fibronectin type-III" evidence="3">
    <location>
        <begin position="514"/>
        <end position="619"/>
    </location>
</feature>
<dbReference type="SUPFAM" id="SSF47473">
    <property type="entry name" value="EF-hand"/>
    <property type="match status" value="1"/>
</dbReference>
<dbReference type="InterPro" id="IPR003961">
    <property type="entry name" value="FN3_dom"/>
</dbReference>
<sequence>MASFETWLSKKARLDHGQQILRKLPSPQHEGASDSARFTLENVTLASVAIDASMGLLEVKQTSVKKCSMRKDFFNWCTKHVRFESICLDVDDICKFTESFKAVRLEEGRFDETCILASCRYSFAKKLDRHDSAKAAASKALSRDELAENMLFSKLVCRSWDDACIRLFQNAMENFSVKSSHRKKKIIHSTQDEREQVVLDWSSDVNLVEEKSNSEYSASTEDNLRKTRIYNTLNNGPEVFETTPQEWDQFLLNVGVIYLREMREYCHEKELESSRLEALEKQNEARKAFESFIKTKIKRKCEQGDNFTDFIDENNLGERACSYDYDLWKTKKEMILAAQGALKYIDQPADSETWIDIGKNLKAVDQSLYQTWIEWGNVTPRDKVHSRILWDFFEPRFCDVHYGSSRQEERQCIYKTTCYSTGMLNAFKLSTDGALLEEPERKRRHKILKYYFGNDYNDKLGDNCALVRQPISIECSCISELAIKSKDALSTLRKLCYESKQARSLHDALKSGCPPSLPKLKVLSTDKDMSSCAIPLCWCSSNSGPTKATLCILEMMMLSGQFVEIHRDENSDVETMKNRYLANDLKPSTTYTFRLRAYNTFGHSPYSYVTYTTHPVSPPSPVLEKASIEEISISWENDGKQICANGDKCFDIVEQCVNMDKDVWKVVSKVRTKHATIAQLESGSTYVFRVYAVTEDGIESSRSLWTAMNTLLPKPPAVRQVGKNAGLQCDSFTLLWSRYDHLNGSRGNCAAFDTSWTSSNDCSLLFNVFSAFDETGNGTIDPGNLPDVLHKLGVKNSPWRTPDAANQIDRCEHGRIKYSSFEKWWRGDYGPIYLLYRCEGSPSKKSGMESISLCYHGKTCGPIKITGLSPSTTYTLRLKVISPNSNSGFCDVTICTAPEPPTCAPIAIETGHDHLYIKLSLNHRKKVVLQRKLVGKDDWCTVYSGFSQIVKVTHLNRNSEYQLRYRVIDDVGTASEWSPQTMVRTKENFSTNRFISICTLPVSLVDDLVVGDLIAFTESIHSESDDDSYWDVWRQRSKSNGCFLERQIVARVVKVNVEEESDVQLEIVFCSRLNQGDDTRIQEGCMIHRSEEDLFCFEVRRACWEHEELRR</sequence>
<evidence type="ECO:0000256" key="1">
    <source>
        <dbReference type="ARBA" id="ARBA00022737"/>
    </source>
</evidence>
<dbReference type="Gene3D" id="2.60.40.10">
    <property type="entry name" value="Immunoglobulins"/>
    <property type="match status" value="3"/>
</dbReference>
<protein>
    <recommendedName>
        <fullName evidence="5">Calmodulin</fullName>
    </recommendedName>
</protein>
<dbReference type="PANTHER" id="PTHR13817:SF73">
    <property type="entry name" value="FIBRONECTIN TYPE-III DOMAIN-CONTAINING PROTEIN"/>
    <property type="match status" value="1"/>
</dbReference>
<dbReference type="PROSITE" id="PS50222">
    <property type="entry name" value="EF_HAND_2"/>
    <property type="match status" value="1"/>
</dbReference>
<dbReference type="SUPFAM" id="SSF49265">
    <property type="entry name" value="Fibronectin type III"/>
    <property type="match status" value="2"/>
</dbReference>